<dbReference type="AlphaFoldDB" id="A0A0A9HDV3"/>
<name>A0A0A9HDV3_ARUDO</name>
<proteinExistence type="predicted"/>
<organism evidence="1">
    <name type="scientific">Arundo donax</name>
    <name type="common">Giant reed</name>
    <name type="synonym">Donax arundinaceus</name>
    <dbReference type="NCBI Taxonomy" id="35708"/>
    <lineage>
        <taxon>Eukaryota</taxon>
        <taxon>Viridiplantae</taxon>
        <taxon>Streptophyta</taxon>
        <taxon>Embryophyta</taxon>
        <taxon>Tracheophyta</taxon>
        <taxon>Spermatophyta</taxon>
        <taxon>Magnoliopsida</taxon>
        <taxon>Liliopsida</taxon>
        <taxon>Poales</taxon>
        <taxon>Poaceae</taxon>
        <taxon>PACMAD clade</taxon>
        <taxon>Arundinoideae</taxon>
        <taxon>Arundineae</taxon>
        <taxon>Arundo</taxon>
    </lineage>
</organism>
<reference evidence="1" key="2">
    <citation type="journal article" date="2015" name="Data Brief">
        <title>Shoot transcriptome of the giant reed, Arundo donax.</title>
        <authorList>
            <person name="Barrero R.A."/>
            <person name="Guerrero F.D."/>
            <person name="Moolhuijzen P."/>
            <person name="Goolsby J.A."/>
            <person name="Tidwell J."/>
            <person name="Bellgard S.E."/>
            <person name="Bellgard M.I."/>
        </authorList>
    </citation>
    <scope>NUCLEOTIDE SEQUENCE</scope>
    <source>
        <tissue evidence="1">Shoot tissue taken approximately 20 cm above the soil surface</tissue>
    </source>
</reference>
<reference evidence="1" key="1">
    <citation type="submission" date="2014-09" db="EMBL/GenBank/DDBJ databases">
        <authorList>
            <person name="Magalhaes I.L.F."/>
            <person name="Oliveira U."/>
            <person name="Santos F.R."/>
            <person name="Vidigal T.H.D.A."/>
            <person name="Brescovit A.D."/>
            <person name="Santos A.J."/>
        </authorList>
    </citation>
    <scope>NUCLEOTIDE SEQUENCE</scope>
    <source>
        <tissue evidence="1">Shoot tissue taken approximately 20 cm above the soil surface</tissue>
    </source>
</reference>
<sequence length="54" mass="6662">MRNHCCFFPDWQRFSFRFVYGSVQERNQKLPRELLRWKLLVAAVLFGTKKPRLF</sequence>
<accession>A0A0A9HDV3</accession>
<dbReference type="EMBL" id="GBRH01166833">
    <property type="protein sequence ID" value="JAE31063.1"/>
    <property type="molecule type" value="Transcribed_RNA"/>
</dbReference>
<protein>
    <submittedName>
        <fullName evidence="1">Uncharacterized protein</fullName>
    </submittedName>
</protein>
<evidence type="ECO:0000313" key="1">
    <source>
        <dbReference type="EMBL" id="JAE31063.1"/>
    </source>
</evidence>